<name>A0ABW4X2D0_9BACT</name>
<dbReference type="Proteomes" id="UP001597369">
    <property type="component" value="Unassembled WGS sequence"/>
</dbReference>
<dbReference type="EMBL" id="JBHUHV010000043">
    <property type="protein sequence ID" value="MFD2068130.1"/>
    <property type="molecule type" value="Genomic_DNA"/>
</dbReference>
<dbReference type="RefSeq" id="WP_229962860.1">
    <property type="nucleotide sequence ID" value="NZ_JAJJWI010000036.1"/>
</dbReference>
<reference evidence="2" key="1">
    <citation type="journal article" date="2019" name="Int. J. Syst. Evol. Microbiol.">
        <title>The Global Catalogue of Microorganisms (GCM) 10K type strain sequencing project: providing services to taxonomists for standard genome sequencing and annotation.</title>
        <authorList>
            <consortium name="The Broad Institute Genomics Platform"/>
            <consortium name="The Broad Institute Genome Sequencing Center for Infectious Disease"/>
            <person name="Wu L."/>
            <person name="Ma J."/>
        </authorList>
    </citation>
    <scope>NUCLEOTIDE SEQUENCE [LARGE SCALE GENOMIC DNA]</scope>
    <source>
        <strain evidence="2">JCM 16545</strain>
    </source>
</reference>
<protein>
    <submittedName>
        <fullName evidence="1">Phospholipase D family protein</fullName>
    </submittedName>
</protein>
<sequence>MLDAKTNRLYYDKLLKAPDGYEFDHAVTTSYSLDLEAILLVPIALFYSADFDFDLNKTRDDLIEALTKASERITIFCQRGKIRVPQPYNKLIAFWEKGIHQIQMPQYNQSFHPKIWLIRYVPLNKKNSVLYKFICTSRNLTFSRDWDIAISSEGTVDKMLSGENNSILDMLKYLDGYHKNKVPKTFFKEISKIRFDFPKNFTGITFHPIGISDQYANPVTAQAAIQDERLVVSPFLKTETIQHLRLKAKRLMLFSSEFELSQLAPSLLDQIKDKYRFSPFVEDAEKMNTFSEAHEIPMNQNLHAKLFIDRKGRNTSWFLGSANATQPASKGNIEFMIELKTTSKNLSPVKVQEQFLSTVDGGIALFEPYTGLTSHVPDNEIILEQQLRKLTHEISAIQFAGEAIENGNQRFDLIIHVPESSIQLPAGITARIRPLPEKNRVAVPLLLGQAEVIKDFQDYAEVELSPFVVIELWEDTALRESFVLDIKIELNDSRLNKIFSSIINSKKRFLNYLFFLMSEETPDVHEDELHEKSAPQGLNMGTDSKFFPDVPLYEKLLYTASRQKPKLHDIDKLVTKIKSEKDEDGNEIVSDEFLKMWKVFFEYAEKK</sequence>
<keyword evidence="2" id="KW-1185">Reference proteome</keyword>
<gene>
    <name evidence="1" type="ORF">ACFSKU_14650</name>
</gene>
<dbReference type="InterPro" id="IPR059166">
    <property type="entry name" value="PLD-like_cat"/>
</dbReference>
<organism evidence="1 2">
    <name type="scientific">Pontibacter silvestris</name>
    <dbReference type="NCBI Taxonomy" id="2305183"/>
    <lineage>
        <taxon>Bacteria</taxon>
        <taxon>Pseudomonadati</taxon>
        <taxon>Bacteroidota</taxon>
        <taxon>Cytophagia</taxon>
        <taxon>Cytophagales</taxon>
        <taxon>Hymenobacteraceae</taxon>
        <taxon>Pontibacter</taxon>
    </lineage>
</organism>
<proteinExistence type="predicted"/>
<accession>A0ABW4X2D0</accession>
<evidence type="ECO:0000313" key="2">
    <source>
        <dbReference type="Proteomes" id="UP001597369"/>
    </source>
</evidence>
<dbReference type="CDD" id="cd09176">
    <property type="entry name" value="PLDc_unchar6"/>
    <property type="match status" value="1"/>
</dbReference>
<comment type="caution">
    <text evidence="1">The sequence shown here is derived from an EMBL/GenBank/DDBJ whole genome shotgun (WGS) entry which is preliminary data.</text>
</comment>
<evidence type="ECO:0000313" key="1">
    <source>
        <dbReference type="EMBL" id="MFD2068130.1"/>
    </source>
</evidence>
<dbReference type="Gene3D" id="3.30.870.10">
    <property type="entry name" value="Endonuclease Chain A"/>
    <property type="match status" value="1"/>
</dbReference>